<evidence type="ECO:0000313" key="2">
    <source>
        <dbReference type="EMBL" id="KAG5460622.1"/>
    </source>
</evidence>
<reference evidence="2 3" key="1">
    <citation type="journal article" name="Sci. Rep.">
        <title>Genome-scale phylogenetic analyses confirm Olpidium as the closest living zoosporic fungus to the non-flagellated, terrestrial fungi.</title>
        <authorList>
            <person name="Chang Y."/>
            <person name="Rochon D."/>
            <person name="Sekimoto S."/>
            <person name="Wang Y."/>
            <person name="Chovatia M."/>
            <person name="Sandor L."/>
            <person name="Salamov A."/>
            <person name="Grigoriev I.V."/>
            <person name="Stajich J.E."/>
            <person name="Spatafora J.W."/>
        </authorList>
    </citation>
    <scope>NUCLEOTIDE SEQUENCE [LARGE SCALE GENOMIC DNA]</scope>
    <source>
        <strain evidence="2">S191</strain>
    </source>
</reference>
<feature type="region of interest" description="Disordered" evidence="1">
    <location>
        <begin position="1"/>
        <end position="21"/>
    </location>
</feature>
<comment type="caution">
    <text evidence="2">The sequence shown here is derived from an EMBL/GenBank/DDBJ whole genome shotgun (WGS) entry which is preliminary data.</text>
</comment>
<protein>
    <submittedName>
        <fullName evidence="2">Uncharacterized protein</fullName>
    </submittedName>
</protein>
<dbReference type="EMBL" id="JAEFCI010004946">
    <property type="protein sequence ID" value="KAG5460622.1"/>
    <property type="molecule type" value="Genomic_DNA"/>
</dbReference>
<proteinExistence type="predicted"/>
<dbReference type="AlphaFoldDB" id="A0A8H7ZWV9"/>
<evidence type="ECO:0000256" key="1">
    <source>
        <dbReference type="SAM" id="MobiDB-lite"/>
    </source>
</evidence>
<keyword evidence="3" id="KW-1185">Reference proteome</keyword>
<dbReference type="Proteomes" id="UP000673691">
    <property type="component" value="Unassembled WGS sequence"/>
</dbReference>
<sequence>MPAGTLAMRPRRSRRTPFPLTPLPFPALRRHGRVSAGQFFVRAKLQVARAERTVTSFAASAPCSAPFARHFVPNLTMGAPPTVPPLPLTYSPRRLPPDGLETRAGMTCRNLFPHDRKHLVGCGSV</sequence>
<accession>A0A8H7ZWV9</accession>
<gene>
    <name evidence="2" type="ORF">BJ554DRAFT_7305</name>
</gene>
<name>A0A8H7ZWV9_9FUNG</name>
<organism evidence="2 3">
    <name type="scientific">Olpidium bornovanus</name>
    <dbReference type="NCBI Taxonomy" id="278681"/>
    <lineage>
        <taxon>Eukaryota</taxon>
        <taxon>Fungi</taxon>
        <taxon>Fungi incertae sedis</taxon>
        <taxon>Olpidiomycota</taxon>
        <taxon>Olpidiomycotina</taxon>
        <taxon>Olpidiomycetes</taxon>
        <taxon>Olpidiales</taxon>
        <taxon>Olpidiaceae</taxon>
        <taxon>Olpidium</taxon>
    </lineage>
</organism>
<evidence type="ECO:0000313" key="3">
    <source>
        <dbReference type="Proteomes" id="UP000673691"/>
    </source>
</evidence>